<proteinExistence type="inferred from homology"/>
<evidence type="ECO:0000313" key="7">
    <source>
        <dbReference type="EMBL" id="KAF9475593.1"/>
    </source>
</evidence>
<comment type="caution">
    <text evidence="7">The sequence shown here is derived from an EMBL/GenBank/DDBJ whole genome shotgun (WGS) entry which is preliminary data.</text>
</comment>
<dbReference type="AlphaFoldDB" id="A0A9P5YTM6"/>
<accession>A0A9P5YTM6</accession>
<evidence type="ECO:0000256" key="6">
    <source>
        <dbReference type="ARBA" id="ARBA00031849"/>
    </source>
</evidence>
<evidence type="ECO:0000256" key="4">
    <source>
        <dbReference type="ARBA" id="ARBA00022946"/>
    </source>
</evidence>
<dbReference type="InterPro" id="IPR011009">
    <property type="entry name" value="Kinase-like_dom_sf"/>
</dbReference>
<evidence type="ECO:0000256" key="3">
    <source>
        <dbReference type="ARBA" id="ARBA00016197"/>
    </source>
</evidence>
<organism evidence="7 8">
    <name type="scientific">Pholiota conissans</name>
    <dbReference type="NCBI Taxonomy" id="109636"/>
    <lineage>
        <taxon>Eukaryota</taxon>
        <taxon>Fungi</taxon>
        <taxon>Dikarya</taxon>
        <taxon>Basidiomycota</taxon>
        <taxon>Agaricomycotina</taxon>
        <taxon>Agaricomycetes</taxon>
        <taxon>Agaricomycetidae</taxon>
        <taxon>Agaricales</taxon>
        <taxon>Agaricineae</taxon>
        <taxon>Strophariaceae</taxon>
        <taxon>Pholiota</taxon>
    </lineage>
</organism>
<evidence type="ECO:0000256" key="2">
    <source>
        <dbReference type="ARBA" id="ARBA00005543"/>
    </source>
</evidence>
<gene>
    <name evidence="7" type="ORF">BDN70DRAFT_955270</name>
</gene>
<sequence>MPIRYCLSKSTGLLSTVTEGYTYKEGDVHYSTSIKSHELFFSHTAGRWLYNEKAHQRARYMRFNVEGLTNLAAKVVGSPVIELRKLIDTNNRAVLLTHENRTETVARIPTPISGPRTLTTASEVATMDFVRRLGLPVPKVLAWSAIPESTEVKSEFILMEKAVGRPLHEIVAERGVVDIEDLGRKVARMLRPLVETRFNCYGSLFYKEDLDVSERIDDFLANAPAGVDTSPFCVGPIVRRDFWEDERALMRNVYRGPWTSALDFARDTATREERWIERFAKPHFEDNFLCGHHLQGKQDDHILLLEDYKKLLPYIIPKDLRHLYGHLWHPRLSANTLFVVPSSASAATEPGGKVQVDITSCITWPGASIEPAFRQLTTPSVCRSLNAPRELFPLSQAQSLDMYESTEYEKLRAAEEEKERREMFERIAFAGLGIDEEHLPGLMLRQEMDVMARGTWRTGLLPFRKALIEVANNFHTIAPGEECPISFTADQIGAQALAYKAWEMHKDCAATVARKLGVEESGYVRGGAAQPEYFEHVQKEATRWRDMFLSNVKDEKKRWVAQFYWPFRDTIEDDPRTFSSDIVKSKE</sequence>
<dbReference type="OrthoDB" id="2968323at2759"/>
<dbReference type="InterPro" id="IPR051035">
    <property type="entry name" value="Mito_inheritance_9"/>
</dbReference>
<dbReference type="GO" id="GO:0005739">
    <property type="term" value="C:mitochondrion"/>
    <property type="evidence" value="ECO:0007669"/>
    <property type="project" value="UniProtKB-SubCell"/>
</dbReference>
<reference evidence="7" key="1">
    <citation type="submission" date="2020-11" db="EMBL/GenBank/DDBJ databases">
        <authorList>
            <consortium name="DOE Joint Genome Institute"/>
            <person name="Ahrendt S."/>
            <person name="Riley R."/>
            <person name="Andreopoulos W."/>
            <person name="Labutti K."/>
            <person name="Pangilinan J."/>
            <person name="Ruiz-Duenas F.J."/>
            <person name="Barrasa J.M."/>
            <person name="Sanchez-Garcia M."/>
            <person name="Camarero S."/>
            <person name="Miyauchi S."/>
            <person name="Serrano A."/>
            <person name="Linde D."/>
            <person name="Babiker R."/>
            <person name="Drula E."/>
            <person name="Ayuso-Fernandez I."/>
            <person name="Pacheco R."/>
            <person name="Padilla G."/>
            <person name="Ferreira P."/>
            <person name="Barriuso J."/>
            <person name="Kellner H."/>
            <person name="Castanera R."/>
            <person name="Alfaro M."/>
            <person name="Ramirez L."/>
            <person name="Pisabarro A.G."/>
            <person name="Kuo A."/>
            <person name="Tritt A."/>
            <person name="Lipzen A."/>
            <person name="He G."/>
            <person name="Yan M."/>
            <person name="Ng V."/>
            <person name="Cullen D."/>
            <person name="Martin F."/>
            <person name="Rosso M.-N."/>
            <person name="Henrissat B."/>
            <person name="Hibbett D."/>
            <person name="Martinez A.T."/>
            <person name="Grigoriev I.V."/>
        </authorList>
    </citation>
    <scope>NUCLEOTIDE SEQUENCE</scope>
    <source>
        <strain evidence="7">CIRM-BRFM 674</strain>
    </source>
</reference>
<evidence type="ECO:0000313" key="8">
    <source>
        <dbReference type="Proteomes" id="UP000807469"/>
    </source>
</evidence>
<evidence type="ECO:0000256" key="1">
    <source>
        <dbReference type="ARBA" id="ARBA00004173"/>
    </source>
</evidence>
<keyword evidence="8" id="KW-1185">Reference proteome</keyword>
<comment type="subcellular location">
    <subcellularLocation>
        <location evidence="1">Mitochondrion</location>
    </subcellularLocation>
</comment>
<dbReference type="SUPFAM" id="SSF56112">
    <property type="entry name" value="Protein kinase-like (PK-like)"/>
    <property type="match status" value="1"/>
</dbReference>
<protein>
    <recommendedName>
        <fullName evidence="3">Altered inheritance of mitochondria protein 9, mitochondrial</fullName>
    </recommendedName>
    <alternativeName>
        <fullName evidence="6">Found in mitochondrial proteome protein 29</fullName>
    </alternativeName>
</protein>
<dbReference type="Proteomes" id="UP000807469">
    <property type="component" value="Unassembled WGS sequence"/>
</dbReference>
<keyword evidence="5" id="KW-0496">Mitochondrion</keyword>
<dbReference type="PANTHER" id="PTHR36091:SF1">
    <property type="entry name" value="ALTERED INHERITANCE OF MITOCHONDRIA PROTEIN 9, MITOCHONDRIAL"/>
    <property type="match status" value="1"/>
</dbReference>
<dbReference type="EMBL" id="MU155326">
    <property type="protein sequence ID" value="KAF9475593.1"/>
    <property type="molecule type" value="Genomic_DNA"/>
</dbReference>
<keyword evidence="4" id="KW-0809">Transit peptide</keyword>
<dbReference type="PANTHER" id="PTHR36091">
    <property type="entry name" value="ALTERED INHERITANCE OF MITOCHONDRIA PROTEIN 9, MITOCHONDRIAL"/>
    <property type="match status" value="1"/>
</dbReference>
<evidence type="ECO:0000256" key="5">
    <source>
        <dbReference type="ARBA" id="ARBA00023128"/>
    </source>
</evidence>
<name>A0A9P5YTM6_9AGAR</name>
<comment type="similarity">
    <text evidence="2">Belongs to the AIM9 family.</text>
</comment>